<feature type="transmembrane region" description="Helical" evidence="10">
    <location>
        <begin position="207"/>
        <end position="223"/>
    </location>
</feature>
<dbReference type="PANTHER" id="PTHR30578">
    <property type="entry name" value="ELECTRON TRANSPORT COMPLEX PROTEIN RNFD"/>
    <property type="match status" value="1"/>
</dbReference>
<dbReference type="AlphaFoldDB" id="A0A7W4LNR5"/>
<dbReference type="Pfam" id="PF03116">
    <property type="entry name" value="NQR2_RnfD_RnfE"/>
    <property type="match status" value="1"/>
</dbReference>
<evidence type="ECO:0000256" key="1">
    <source>
        <dbReference type="ARBA" id="ARBA00022448"/>
    </source>
</evidence>
<evidence type="ECO:0000256" key="2">
    <source>
        <dbReference type="ARBA" id="ARBA00022553"/>
    </source>
</evidence>
<sequence>MTTSHSDLSFDPRPSLQRALLACLPGALALLWFNGWGLLVQLLLASASCCACEWLTRALRQQPSPRAEHSLFGLAPLAEGSGLVSAVLLALALPSYAPWWLTVSSAAFATLFGKSLFGGFGRNLFNPAMLGYAFALLAFPAQMVHWPAPGASHGLLAALQQIFGFGNSLIDGWSQATVLDSLKHNDGLTIDELFAQHPAFGGVGGRGVEWVNLAFLAGGLYLLQQKVIRWHAPLGMLGALFVISLLCWNGSGSDSNGSPLLHLFSGASMLGAFFIVTEPVSGAGSDRSRLYFGIGVGLLTYVIRTWGGYPDGLAFAVLLMNLCVPRLEQLASARNSGATP</sequence>
<keyword evidence="5 10" id="KW-0812">Transmembrane</keyword>
<keyword evidence="12" id="KW-1185">Reference proteome</keyword>
<evidence type="ECO:0000256" key="8">
    <source>
        <dbReference type="ARBA" id="ARBA00022989"/>
    </source>
</evidence>
<feature type="transmembrane region" description="Helical" evidence="10">
    <location>
        <begin position="129"/>
        <end position="148"/>
    </location>
</feature>
<comment type="cofactor">
    <cofactor evidence="10">
        <name>FMN</name>
        <dbReference type="ChEBI" id="CHEBI:58210"/>
    </cofactor>
</comment>
<evidence type="ECO:0000256" key="4">
    <source>
        <dbReference type="ARBA" id="ARBA00022643"/>
    </source>
</evidence>
<dbReference type="PANTHER" id="PTHR30578:SF0">
    <property type="entry name" value="ION-TRANSLOCATING OXIDOREDUCTASE COMPLEX SUBUNIT D"/>
    <property type="match status" value="1"/>
</dbReference>
<keyword evidence="7 10" id="KW-0249">Electron transport</keyword>
<dbReference type="NCBIfam" id="TIGR01946">
    <property type="entry name" value="rnfD"/>
    <property type="match status" value="1"/>
</dbReference>
<evidence type="ECO:0000256" key="10">
    <source>
        <dbReference type="HAMAP-Rule" id="MF_00462"/>
    </source>
</evidence>
<reference evidence="11 12" key="1">
    <citation type="submission" date="2020-08" db="EMBL/GenBank/DDBJ databases">
        <authorList>
            <person name="Kim C.M."/>
        </authorList>
    </citation>
    <scope>NUCLEOTIDE SEQUENCE [LARGE SCALE GENOMIC DNA]</scope>
    <source>
        <strain evidence="11 12">UL070</strain>
    </source>
</reference>
<evidence type="ECO:0000256" key="6">
    <source>
        <dbReference type="ARBA" id="ARBA00022967"/>
    </source>
</evidence>
<dbReference type="Proteomes" id="UP000542720">
    <property type="component" value="Unassembled WGS sequence"/>
</dbReference>
<evidence type="ECO:0000313" key="11">
    <source>
        <dbReference type="EMBL" id="MBB2496554.1"/>
    </source>
</evidence>
<dbReference type="EMBL" id="JACJUD010000005">
    <property type="protein sequence ID" value="MBB2496554.1"/>
    <property type="molecule type" value="Genomic_DNA"/>
</dbReference>
<dbReference type="InterPro" id="IPR004338">
    <property type="entry name" value="NqrB/RnfD"/>
</dbReference>
<evidence type="ECO:0000256" key="3">
    <source>
        <dbReference type="ARBA" id="ARBA00022630"/>
    </source>
</evidence>
<dbReference type="EC" id="7.-.-.-" evidence="10"/>
<keyword evidence="10" id="KW-1003">Cell membrane</keyword>
<keyword evidence="9 10" id="KW-0472">Membrane</keyword>
<keyword evidence="3 10" id="KW-0285">Flavoprotein</keyword>
<evidence type="ECO:0000256" key="9">
    <source>
        <dbReference type="ARBA" id="ARBA00023136"/>
    </source>
</evidence>
<dbReference type="GO" id="GO:0022900">
    <property type="term" value="P:electron transport chain"/>
    <property type="evidence" value="ECO:0007669"/>
    <property type="project" value="UniProtKB-UniRule"/>
</dbReference>
<gene>
    <name evidence="10" type="primary">rnfD</name>
    <name evidence="11" type="ORF">H3H51_16150</name>
</gene>
<proteinExistence type="inferred from homology"/>
<evidence type="ECO:0000256" key="7">
    <source>
        <dbReference type="ARBA" id="ARBA00022982"/>
    </source>
</evidence>
<dbReference type="GO" id="GO:0005886">
    <property type="term" value="C:plasma membrane"/>
    <property type="evidence" value="ECO:0007669"/>
    <property type="project" value="UniProtKB-SubCell"/>
</dbReference>
<feature type="modified residue" description="FMN phosphoryl threonine" evidence="10">
    <location>
        <position position="177"/>
    </location>
</feature>
<keyword evidence="1 10" id="KW-0813">Transport</keyword>
<comment type="subunit">
    <text evidence="10">The complex is composed of six subunits: RnfA, RnfB, RnfC, RnfD, RnfE and RnfG.</text>
</comment>
<accession>A0A7W4LNR5</accession>
<keyword evidence="4 10" id="KW-0288">FMN</keyword>
<dbReference type="InterPro" id="IPR011303">
    <property type="entry name" value="RnfD_bac"/>
</dbReference>
<protein>
    <recommendedName>
        <fullName evidence="10">Ion-translocating oxidoreductase complex subunit D</fullName>
        <ecNumber evidence="10">7.-.-.-</ecNumber>
    </recommendedName>
    <alternativeName>
        <fullName evidence="10">Rnf electron transport complex subunit D</fullName>
    </alternativeName>
</protein>
<feature type="transmembrane region" description="Helical" evidence="10">
    <location>
        <begin position="230"/>
        <end position="248"/>
    </location>
</feature>
<comment type="caution">
    <text evidence="11">The sequence shown here is derived from an EMBL/GenBank/DDBJ whole genome shotgun (WGS) entry which is preliminary data.</text>
</comment>
<keyword evidence="10" id="KW-0997">Cell inner membrane</keyword>
<evidence type="ECO:0000313" key="12">
    <source>
        <dbReference type="Proteomes" id="UP000542720"/>
    </source>
</evidence>
<comment type="similarity">
    <text evidence="10">Belongs to the NqrB/RnfD family.</text>
</comment>
<keyword evidence="2 10" id="KW-0597">Phosphoprotein</keyword>
<name>A0A7W4LNR5_9GAMM</name>
<feature type="transmembrane region" description="Helical" evidence="10">
    <location>
        <begin position="99"/>
        <end position="117"/>
    </location>
</feature>
<dbReference type="RefSeq" id="WP_183090086.1">
    <property type="nucleotide sequence ID" value="NZ_JACJUD010000005.1"/>
</dbReference>
<comment type="function">
    <text evidence="10">Part of a membrane-bound complex that couples electron transfer with translocation of ions across the membrane.</text>
</comment>
<keyword evidence="6 10" id="KW-1278">Translocase</keyword>
<organism evidence="11 12">
    <name type="scientific">Aquipseudomonas ullengensis</name>
    <dbReference type="NCBI Taxonomy" id="2759166"/>
    <lineage>
        <taxon>Bacteria</taxon>
        <taxon>Pseudomonadati</taxon>
        <taxon>Pseudomonadota</taxon>
        <taxon>Gammaproteobacteria</taxon>
        <taxon>Pseudomonadales</taxon>
        <taxon>Pseudomonadaceae</taxon>
        <taxon>Aquipseudomonas</taxon>
    </lineage>
</organism>
<keyword evidence="8 10" id="KW-1133">Transmembrane helix</keyword>
<comment type="subcellular location">
    <subcellularLocation>
        <location evidence="10">Cell inner membrane</location>
        <topology evidence="10">Multi-pass membrane protein</topology>
    </subcellularLocation>
</comment>
<feature type="transmembrane region" description="Helical" evidence="10">
    <location>
        <begin position="290"/>
        <end position="309"/>
    </location>
</feature>
<dbReference type="HAMAP" id="MF_00462">
    <property type="entry name" value="RsxD_RnfD"/>
    <property type="match status" value="1"/>
</dbReference>
<evidence type="ECO:0000256" key="5">
    <source>
        <dbReference type="ARBA" id="ARBA00022692"/>
    </source>
</evidence>
<feature type="transmembrane region" description="Helical" evidence="10">
    <location>
        <begin position="39"/>
        <end position="59"/>
    </location>
</feature>
<dbReference type="GO" id="GO:0055085">
    <property type="term" value="P:transmembrane transport"/>
    <property type="evidence" value="ECO:0007669"/>
    <property type="project" value="InterPro"/>
</dbReference>
<feature type="transmembrane region" description="Helical" evidence="10">
    <location>
        <begin position="71"/>
        <end position="93"/>
    </location>
</feature>
<feature type="transmembrane region" description="Helical" evidence="10">
    <location>
        <begin position="260"/>
        <end position="278"/>
    </location>
</feature>